<protein>
    <submittedName>
        <fullName evidence="2">Uncharacterized protein</fullName>
    </submittedName>
</protein>
<evidence type="ECO:0000313" key="2">
    <source>
        <dbReference type="EMBL" id="JAD42217.1"/>
    </source>
</evidence>
<evidence type="ECO:0000256" key="1">
    <source>
        <dbReference type="SAM" id="Phobius"/>
    </source>
</evidence>
<accession>A0A0A9A5A6</accession>
<organism evidence="2">
    <name type="scientific">Arundo donax</name>
    <name type="common">Giant reed</name>
    <name type="synonym">Donax arundinaceus</name>
    <dbReference type="NCBI Taxonomy" id="35708"/>
    <lineage>
        <taxon>Eukaryota</taxon>
        <taxon>Viridiplantae</taxon>
        <taxon>Streptophyta</taxon>
        <taxon>Embryophyta</taxon>
        <taxon>Tracheophyta</taxon>
        <taxon>Spermatophyta</taxon>
        <taxon>Magnoliopsida</taxon>
        <taxon>Liliopsida</taxon>
        <taxon>Poales</taxon>
        <taxon>Poaceae</taxon>
        <taxon>PACMAD clade</taxon>
        <taxon>Arundinoideae</taxon>
        <taxon>Arundineae</taxon>
        <taxon>Arundo</taxon>
    </lineage>
</organism>
<proteinExistence type="predicted"/>
<keyword evidence="1" id="KW-0472">Membrane</keyword>
<reference evidence="2" key="1">
    <citation type="submission" date="2014-09" db="EMBL/GenBank/DDBJ databases">
        <authorList>
            <person name="Magalhaes I.L.F."/>
            <person name="Oliveira U."/>
            <person name="Santos F.R."/>
            <person name="Vidigal T.H.D.A."/>
            <person name="Brescovit A.D."/>
            <person name="Santos A.J."/>
        </authorList>
    </citation>
    <scope>NUCLEOTIDE SEQUENCE</scope>
    <source>
        <tissue evidence="2">Shoot tissue taken approximately 20 cm above the soil surface</tissue>
    </source>
</reference>
<dbReference type="AlphaFoldDB" id="A0A0A9A5A6"/>
<reference evidence="2" key="2">
    <citation type="journal article" date="2015" name="Data Brief">
        <title>Shoot transcriptome of the giant reed, Arundo donax.</title>
        <authorList>
            <person name="Barrero R.A."/>
            <person name="Guerrero F.D."/>
            <person name="Moolhuijzen P."/>
            <person name="Goolsby J.A."/>
            <person name="Tidwell J."/>
            <person name="Bellgard S.E."/>
            <person name="Bellgard M.I."/>
        </authorList>
    </citation>
    <scope>NUCLEOTIDE SEQUENCE</scope>
    <source>
        <tissue evidence="2">Shoot tissue taken approximately 20 cm above the soil surface</tissue>
    </source>
</reference>
<sequence length="75" mass="8067">MIDTASGVLSITKLLICGVLSITKILICSRINRTTMCQTITQPLISQGTQATASPGLDSALRTCPYFLIQFSSMQ</sequence>
<feature type="transmembrane region" description="Helical" evidence="1">
    <location>
        <begin position="6"/>
        <end position="27"/>
    </location>
</feature>
<dbReference type="EMBL" id="GBRH01255678">
    <property type="protein sequence ID" value="JAD42217.1"/>
    <property type="molecule type" value="Transcribed_RNA"/>
</dbReference>
<name>A0A0A9A5A6_ARUDO</name>
<keyword evidence="1" id="KW-0812">Transmembrane</keyword>
<keyword evidence="1" id="KW-1133">Transmembrane helix</keyword>